<evidence type="ECO:0000313" key="3">
    <source>
        <dbReference type="Proteomes" id="UP000619479"/>
    </source>
</evidence>
<keyword evidence="3" id="KW-1185">Reference proteome</keyword>
<dbReference type="AlphaFoldDB" id="A0A919ITW8"/>
<sequence length="81" mass="8773">MIVTMCRSHPTPNPRSGLRVSTDRPAEARRLRDMSFGARLALTRRAAGLSCPAARGIPEEQRFARSVALPAGRGLDLDTGE</sequence>
<gene>
    <name evidence="2" type="ORF">Acy02nite_88270</name>
</gene>
<evidence type="ECO:0000313" key="2">
    <source>
        <dbReference type="EMBL" id="GID70946.1"/>
    </source>
</evidence>
<protein>
    <submittedName>
        <fullName evidence="2">Uncharacterized protein</fullName>
    </submittedName>
</protein>
<dbReference type="Proteomes" id="UP000619479">
    <property type="component" value="Unassembled WGS sequence"/>
</dbReference>
<evidence type="ECO:0000256" key="1">
    <source>
        <dbReference type="SAM" id="MobiDB-lite"/>
    </source>
</evidence>
<comment type="caution">
    <text evidence="2">The sequence shown here is derived from an EMBL/GenBank/DDBJ whole genome shotgun (WGS) entry which is preliminary data.</text>
</comment>
<name>A0A919ITW8_9ACTN</name>
<proteinExistence type="predicted"/>
<dbReference type="EMBL" id="BOMH01000089">
    <property type="protein sequence ID" value="GID70946.1"/>
    <property type="molecule type" value="Genomic_DNA"/>
</dbReference>
<reference evidence="2" key="1">
    <citation type="submission" date="2021-01" db="EMBL/GenBank/DDBJ databases">
        <title>Whole genome shotgun sequence of Actinoplanes cyaneus NBRC 14990.</title>
        <authorList>
            <person name="Komaki H."/>
            <person name="Tamura T."/>
        </authorList>
    </citation>
    <scope>NUCLEOTIDE SEQUENCE</scope>
    <source>
        <strain evidence="2">NBRC 14990</strain>
    </source>
</reference>
<accession>A0A919ITW8</accession>
<feature type="region of interest" description="Disordered" evidence="1">
    <location>
        <begin position="1"/>
        <end position="25"/>
    </location>
</feature>
<organism evidence="2 3">
    <name type="scientific">Actinoplanes cyaneus</name>
    <dbReference type="NCBI Taxonomy" id="52696"/>
    <lineage>
        <taxon>Bacteria</taxon>
        <taxon>Bacillati</taxon>
        <taxon>Actinomycetota</taxon>
        <taxon>Actinomycetes</taxon>
        <taxon>Micromonosporales</taxon>
        <taxon>Micromonosporaceae</taxon>
        <taxon>Actinoplanes</taxon>
    </lineage>
</organism>